<evidence type="ECO:0000313" key="1">
    <source>
        <dbReference type="EMBL" id="KAF1021815.1"/>
    </source>
</evidence>
<comment type="caution">
    <text evidence="1">The sequence shown here is derived from an EMBL/GenBank/DDBJ whole genome shotgun (WGS) entry which is preliminary data.</text>
</comment>
<protein>
    <submittedName>
        <fullName evidence="1">Uncharacterized protein</fullName>
    </submittedName>
</protein>
<name>A0A7V8FPM9_9BURK</name>
<dbReference type="Proteomes" id="UP000461670">
    <property type="component" value="Unassembled WGS sequence"/>
</dbReference>
<sequence length="31" mass="3377">MILLWISDDEALAKAFCSTLIITSPGIRKAV</sequence>
<proteinExistence type="predicted"/>
<dbReference type="EMBL" id="WNDQ01000017">
    <property type="protein sequence ID" value="KAF1021815.1"/>
    <property type="molecule type" value="Genomic_DNA"/>
</dbReference>
<gene>
    <name evidence="1" type="ORF">GAK30_01503</name>
</gene>
<evidence type="ECO:0000313" key="2">
    <source>
        <dbReference type="Proteomes" id="UP000461670"/>
    </source>
</evidence>
<dbReference type="AlphaFoldDB" id="A0A7V8FPM9"/>
<organism evidence="1 2">
    <name type="scientific">Paracidovorax wautersii</name>
    <dbReference type="NCBI Taxonomy" id="1177982"/>
    <lineage>
        <taxon>Bacteria</taxon>
        <taxon>Pseudomonadati</taxon>
        <taxon>Pseudomonadota</taxon>
        <taxon>Betaproteobacteria</taxon>
        <taxon>Burkholderiales</taxon>
        <taxon>Comamonadaceae</taxon>
        <taxon>Paracidovorax</taxon>
    </lineage>
</organism>
<accession>A0A7V8FPM9</accession>
<reference evidence="2" key="1">
    <citation type="journal article" date="2020" name="MBio">
        <title>Horizontal gene transfer to a defensive symbiont with a reduced genome amongst a multipartite beetle microbiome.</title>
        <authorList>
            <person name="Waterworth S.C."/>
            <person name="Florez L.V."/>
            <person name="Rees E.R."/>
            <person name="Hertweck C."/>
            <person name="Kaltenpoth M."/>
            <person name="Kwan J.C."/>
        </authorList>
    </citation>
    <scope>NUCLEOTIDE SEQUENCE [LARGE SCALE GENOMIC DNA]</scope>
</reference>